<dbReference type="GO" id="GO:0008376">
    <property type="term" value="F:acetylgalactosaminyltransferase activity"/>
    <property type="evidence" value="ECO:0007669"/>
    <property type="project" value="InterPro"/>
</dbReference>
<feature type="compositionally biased region" description="Acidic residues" evidence="10">
    <location>
        <begin position="704"/>
        <end position="715"/>
    </location>
</feature>
<feature type="compositionally biased region" description="Polar residues" evidence="10">
    <location>
        <begin position="647"/>
        <end position="666"/>
    </location>
</feature>
<evidence type="ECO:0000256" key="10">
    <source>
        <dbReference type="SAM" id="MobiDB-lite"/>
    </source>
</evidence>
<feature type="compositionally biased region" description="Basic and acidic residues" evidence="10">
    <location>
        <begin position="398"/>
        <end position="409"/>
    </location>
</feature>
<evidence type="ECO:0000256" key="1">
    <source>
        <dbReference type="ARBA" id="ARBA00004447"/>
    </source>
</evidence>
<reference evidence="11" key="1">
    <citation type="thesis" date="2021" institute="BYU ScholarsArchive" country="Provo, UT, USA">
        <title>Applications of and Algorithms for Genome Assembly and Genomic Analyses with an Emphasis on Marine Teleosts.</title>
        <authorList>
            <person name="Pickett B.D."/>
        </authorList>
    </citation>
    <scope>NUCLEOTIDE SEQUENCE</scope>
    <source>
        <strain evidence="11">HI-2016</strain>
    </source>
</reference>
<evidence type="ECO:0000256" key="5">
    <source>
        <dbReference type="ARBA" id="ARBA00022968"/>
    </source>
</evidence>
<sequence length="1376" mass="153459">MNSVDHIPQTLASHSRFAQEAQLNSQHGADMLKPDPRDTFYSNTFYSSESVCPSTHSTAVSLSVRLSETHSTAMSLSVRLSETLSTATLSTAVSLSVRLSETHSTAVNTFYSNDYVCLSVCLRQLLQHFYSSESVYLSVCPFTSPMIEPSRLENVLPACLYSPTYVVKDFPIARYQGLQFVYLSFVYPNDFTRLTHMEKENKCFYRESPIYLEKFGFYKYMKMDEEEDDRPFFFPNPDGPALLFPQSPLFLLYRGVSTKIMRPGGMGIGLVVTELSGTTSAKGAKNLAGLWLCLHSLLWGGGVVVIKVGGGPVPSHPSCSKTISPNYDSYFLEEEEGVDPEDEAHVVDTPPVRRVNSSQAARTSPTRPPPRRTTYPTPPHDGDDEGGAVGHRWKRPSHGRERSGGERRSRGGGGGSRGDYTLSHQQGEPEAPDEDSREQGGVVPGRSLSWIRTGPDELSRKGGAGVAGGGETPLKLSKSPLLFPQKSSLTALSNRAKQILSNSAHPGPTPDNPRANRERRKNDNKIYITRPRPANSRKGTTPRQPREVFPGVFLYQNGKTTKLVNLSTKPRSAPLWPPFQDRRAPLLGGNATRLSTLRKASTRVALSKRESPATPSRTSLLAAAPHRKIPLPAPTAAAANPKPPQTRPSENSPPGETRVTSYLRTSEITESRQQPEAEPDHDQEAGPEQEVEPDVEQEARPEQEEGGLSEYSYEEAEPRPGWAEEAIDWQRTFTVNSMDFELLRSDWNDLRCNVSGNLQLPESEVVDVLAQYMEKLNERNGGIYTLLRIINVEKRRDSARGNRYLVELELMERGKRVVRLSEYIYLLLHRGRLEEGPEIPTASPGPAPAPAHTTAAPPSSRAAPPRATTPWGTAYARPLLCQPVMLQWRRDVMVHFVVPGERGSRADCCCGDVTTAPLKNQARWVQQFISDMEQLHRETKDDNFSIIIVDFQSEDMDVERALRESKVPRGAEPAIISLQAQHCRPLSLTATKMKPSTLFYTPCVFVAVYEYLRREGNFERSAGLQIGVDTIEDSHSIVFLCDLHIHFPLNILESIRKHCVEGRLAFAPIVMRLGCGSSPREPDGYWEVNGFGLFGIYKSDFDKIGGMNTEEFKDRWGGEDWELLDRVLQNGLEVERLRLRNFFHYFHSKRGMWNAGVKKTPKGCLPDPHCAMDQEERKKNNHGGRFRHSARTAQALRRTLGGLFLVVGDGEPQEKDMRRTEIGPWFQRHAGGRTGQDQNSCHSHVRDEERIWTTSECPALYQGKLAQLLSVTFGTLRGQKPCACAFLEGRIKGNVADRFNGNTAPSRTGVKPADTAALQDWRLELNLQTLRPSGTGVKPADTAALWDWRLELNLQTLRPSRTGVKPADTAALQDWS</sequence>
<feature type="region of interest" description="Disordered" evidence="10">
    <location>
        <begin position="601"/>
        <end position="719"/>
    </location>
</feature>
<dbReference type="InterPro" id="IPR029044">
    <property type="entry name" value="Nucleotide-diphossugar_trans"/>
</dbReference>
<dbReference type="InterPro" id="IPR008428">
    <property type="entry name" value="Chond_GalNAc"/>
</dbReference>
<comment type="similarity">
    <text evidence="2 9">Belongs to the chondroitin N-acetylgalactosaminyltransferase family.</text>
</comment>
<comment type="caution">
    <text evidence="11">The sequence shown here is derived from an EMBL/GenBank/DDBJ whole genome shotgun (WGS) entry which is preliminary data.</text>
</comment>
<keyword evidence="8" id="KW-0472">Membrane</keyword>
<dbReference type="PANTHER" id="PTHR12369">
    <property type="entry name" value="CHONDROITIN SYNTHASE"/>
    <property type="match status" value="1"/>
</dbReference>
<dbReference type="Gene3D" id="3.90.550.10">
    <property type="entry name" value="Spore Coat Polysaccharide Biosynthesis Protein SpsA, Chain A"/>
    <property type="match status" value="1"/>
</dbReference>
<dbReference type="Proteomes" id="UP000824540">
    <property type="component" value="Unassembled WGS sequence"/>
</dbReference>
<dbReference type="PANTHER" id="PTHR12369:SF46">
    <property type="entry name" value="N-ACETYL-BETA-GLUCOSAMINYL-GLYCOPROTEIN 4-BETA-N-ACETYLGALACTOSAMINYLTRANSFERASE 1"/>
    <property type="match status" value="1"/>
</dbReference>
<keyword evidence="4" id="KW-0812">Transmembrane</keyword>
<proteinExistence type="inferred from homology"/>
<dbReference type="OrthoDB" id="5971499at2759"/>
<keyword evidence="6" id="KW-1133">Transmembrane helix</keyword>
<keyword evidence="5 9" id="KW-0735">Signal-anchor</keyword>
<evidence type="ECO:0000256" key="9">
    <source>
        <dbReference type="RuleBase" id="RU364016"/>
    </source>
</evidence>
<feature type="region of interest" description="Disordered" evidence="10">
    <location>
        <begin position="837"/>
        <end position="868"/>
    </location>
</feature>
<name>A0A8T2NDR4_9TELE</name>
<keyword evidence="7 9" id="KW-0333">Golgi apparatus</keyword>
<gene>
    <name evidence="11" type="ORF">JZ751_029905</name>
</gene>
<feature type="compositionally biased region" description="Acidic residues" evidence="10">
    <location>
        <begin position="685"/>
        <end position="696"/>
    </location>
</feature>
<accession>A0A8T2NDR4</accession>
<evidence type="ECO:0000256" key="4">
    <source>
        <dbReference type="ARBA" id="ARBA00022692"/>
    </source>
</evidence>
<comment type="subcellular location">
    <subcellularLocation>
        <location evidence="1 9">Golgi apparatus</location>
        <location evidence="1 9">Golgi stack membrane</location>
        <topology evidence="1 9">Single-pass type II membrane protein</topology>
    </subcellularLocation>
</comment>
<feature type="compositionally biased region" description="Gly residues" evidence="10">
    <location>
        <begin position="462"/>
        <end position="471"/>
    </location>
</feature>
<feature type="compositionally biased region" description="Polar residues" evidence="10">
    <location>
        <begin position="490"/>
        <end position="504"/>
    </location>
</feature>
<evidence type="ECO:0000256" key="6">
    <source>
        <dbReference type="ARBA" id="ARBA00022989"/>
    </source>
</evidence>
<dbReference type="EC" id="2.4.1.-" evidence="9"/>
<keyword evidence="3 9" id="KW-0808">Transferase</keyword>
<dbReference type="EMBL" id="JAFBMS010000098">
    <property type="protein sequence ID" value="KAG9336991.1"/>
    <property type="molecule type" value="Genomic_DNA"/>
</dbReference>
<feature type="compositionally biased region" description="Low complexity" evidence="10">
    <location>
        <begin position="850"/>
        <end position="868"/>
    </location>
</feature>
<feature type="compositionally biased region" description="Basic and acidic residues" evidence="10">
    <location>
        <begin position="667"/>
        <end position="684"/>
    </location>
</feature>
<dbReference type="Pfam" id="PF05679">
    <property type="entry name" value="CHGN"/>
    <property type="match status" value="1"/>
</dbReference>
<feature type="compositionally biased region" description="Basic and acidic residues" evidence="10">
    <location>
        <begin position="514"/>
        <end position="524"/>
    </location>
</feature>
<protein>
    <recommendedName>
        <fullName evidence="9">Hexosyltransferase</fullName>
        <ecNumber evidence="9">2.4.1.-</ecNumber>
    </recommendedName>
</protein>
<evidence type="ECO:0000256" key="8">
    <source>
        <dbReference type="ARBA" id="ARBA00023136"/>
    </source>
</evidence>
<evidence type="ECO:0000313" key="12">
    <source>
        <dbReference type="Proteomes" id="UP000824540"/>
    </source>
</evidence>
<dbReference type="GO" id="GO:0032580">
    <property type="term" value="C:Golgi cisterna membrane"/>
    <property type="evidence" value="ECO:0007669"/>
    <property type="project" value="UniProtKB-SubCell"/>
</dbReference>
<evidence type="ECO:0000256" key="7">
    <source>
        <dbReference type="ARBA" id="ARBA00023034"/>
    </source>
</evidence>
<organism evidence="11 12">
    <name type="scientific">Albula glossodonta</name>
    <name type="common">roundjaw bonefish</name>
    <dbReference type="NCBI Taxonomy" id="121402"/>
    <lineage>
        <taxon>Eukaryota</taxon>
        <taxon>Metazoa</taxon>
        <taxon>Chordata</taxon>
        <taxon>Craniata</taxon>
        <taxon>Vertebrata</taxon>
        <taxon>Euteleostomi</taxon>
        <taxon>Actinopterygii</taxon>
        <taxon>Neopterygii</taxon>
        <taxon>Teleostei</taxon>
        <taxon>Albuliformes</taxon>
        <taxon>Albulidae</taxon>
        <taxon>Albula</taxon>
    </lineage>
</organism>
<feature type="compositionally biased region" description="Low complexity" evidence="10">
    <location>
        <begin position="473"/>
        <end position="489"/>
    </location>
</feature>
<evidence type="ECO:0000313" key="11">
    <source>
        <dbReference type="EMBL" id="KAG9336991.1"/>
    </source>
</evidence>
<evidence type="ECO:0000256" key="3">
    <source>
        <dbReference type="ARBA" id="ARBA00022679"/>
    </source>
</evidence>
<evidence type="ECO:0000256" key="2">
    <source>
        <dbReference type="ARBA" id="ARBA00009239"/>
    </source>
</evidence>
<feature type="region of interest" description="Disordered" evidence="10">
    <location>
        <begin position="336"/>
        <end position="545"/>
    </location>
</feature>
<dbReference type="SUPFAM" id="SSF53448">
    <property type="entry name" value="Nucleotide-diphospho-sugar transferases"/>
    <property type="match status" value="1"/>
</dbReference>
<dbReference type="InterPro" id="IPR051227">
    <property type="entry name" value="CS_glycosyltransferase"/>
</dbReference>
<keyword evidence="12" id="KW-1185">Reference proteome</keyword>